<feature type="region of interest" description="Adenylyl transferase" evidence="7">
    <location>
        <begin position="462"/>
        <end position="952"/>
    </location>
</feature>
<evidence type="ECO:0000256" key="5">
    <source>
        <dbReference type="ARBA" id="ARBA00022842"/>
    </source>
</evidence>
<evidence type="ECO:0000256" key="6">
    <source>
        <dbReference type="ARBA" id="ARBA00023268"/>
    </source>
</evidence>
<evidence type="ECO:0000256" key="4">
    <source>
        <dbReference type="ARBA" id="ARBA00022840"/>
    </source>
</evidence>
<dbReference type="SUPFAM" id="SSF81593">
    <property type="entry name" value="Nucleotidyltransferase substrate binding subunit/domain"/>
    <property type="match status" value="2"/>
</dbReference>
<name>A0A250L2S6_9GAMM</name>
<evidence type="ECO:0000256" key="1">
    <source>
        <dbReference type="ARBA" id="ARBA00022679"/>
    </source>
</evidence>
<dbReference type="RefSeq" id="WP_119631985.1">
    <property type="nucleotide sequence ID" value="NZ_AP017928.1"/>
</dbReference>
<dbReference type="KEGG" id="mmai:sS8_4956"/>
<evidence type="ECO:0000256" key="7">
    <source>
        <dbReference type="HAMAP-Rule" id="MF_00802"/>
    </source>
</evidence>
<comment type="similarity">
    <text evidence="7">Belongs to the GlnE family.</text>
</comment>
<keyword evidence="6 7" id="KW-0511">Multifunctional enzyme</keyword>
<dbReference type="EMBL" id="AP017928">
    <property type="protein sequence ID" value="BBA36879.1"/>
    <property type="molecule type" value="Genomic_DNA"/>
</dbReference>
<sequence length="952" mass="107211">MSDNPDFLLHLPEPLRPPVASALASFSANSAPLGIELEALPKQIKDSLGPVWASSPFVAEQCARRPELLKELVGSGRLSNSTDEESYRARLRRLLEGATAETELMAILRRFRNLEMVRIAWRDIAGWASLEETLRDLSALADVCVQESLDFLFRQACAARGTPTDKQGRPQSLVVLGMGKLGAWELNFSSDIDLIFAYRDDGVLADKRETSYAEFYTRLARNLVKVLDAKTEDGFVFRVDLRLRPFGDSGPLVQNFYALEAYYQSQAREWERYAMVKVRAMAGDFEAGRELEEFLRPFVYRRYLDYRTLGELRELKHKISLELQRKERQENIKLGPGGIREIEFIGQAFQLIRGGREKRLQERRIQAVLATLADLGLLPAPTVEKLQSAYRFLRTVENRLQQYADKQTHDLPTDPVQRHSLAFTMGLADWETFKAHIDQVRHEVHEVFEQVVAPVKSEARDVFSLNGDREQIDTALRNLGWPNPGFGAKLIESFQSSHAIRNLTPRGASELARLLPMLLRATASTDRPENALERIFALLEAIASRNVYLTLLAENPQALSQLVKLAAGSPWITHFIAQHPLLLDELLDPRALYAPLSKTDLERELKRKLDAIDHDDLEQILIGLRQFKQTNALRVAAADFVGAIPIMVVSDYLTYIAEVLVTEVMRQAWRLTATRHGVPPGAGIDEVGGFGVIAYGKMGGLELGYGSDLDLVFLYDGTDSALTNGERPVTTAEFFARMGKRIIHLLTANTPAGTLYEVDLRLRPSGSSGLLVSSIDAYHTYQMDSAWTWEQQALVKARFVAGDPNIGERFGAIREQSLCRQRDIEPLRTEIREMREKMRANLAAKDPAVFDLKQGFGGIVDIEFIVQFGVLSGAHHCTELTEWTDVVRLLESLTKAGFLGSDDAGVLKQAYCIFREHTHRCALLEVPALVAADEHFELRSRVQQIWRDVMER</sequence>
<comment type="cofactor">
    <cofactor evidence="7">
        <name>Mg(2+)</name>
        <dbReference type="ChEBI" id="CHEBI:18420"/>
    </cofactor>
</comment>
<dbReference type="NCBIfam" id="NF008292">
    <property type="entry name" value="PRK11072.1"/>
    <property type="match status" value="1"/>
</dbReference>
<keyword evidence="2 7" id="KW-0548">Nucleotidyltransferase</keyword>
<feature type="region of interest" description="Adenylyl removase" evidence="7">
    <location>
        <begin position="1"/>
        <end position="455"/>
    </location>
</feature>
<comment type="catalytic activity">
    <reaction evidence="7">
        <text>[glutamine synthetase]-L-tyrosine + ATP = [glutamine synthetase]-O(4)-(5'-adenylyl)-L-tyrosine + diphosphate</text>
        <dbReference type="Rhea" id="RHEA:18589"/>
        <dbReference type="Rhea" id="RHEA-COMP:10660"/>
        <dbReference type="Rhea" id="RHEA-COMP:10661"/>
        <dbReference type="ChEBI" id="CHEBI:30616"/>
        <dbReference type="ChEBI" id="CHEBI:33019"/>
        <dbReference type="ChEBI" id="CHEBI:46858"/>
        <dbReference type="ChEBI" id="CHEBI:83624"/>
        <dbReference type="EC" id="2.7.7.42"/>
    </reaction>
</comment>
<dbReference type="InterPro" id="IPR005190">
    <property type="entry name" value="GlnE_rpt_dom"/>
</dbReference>
<protein>
    <recommendedName>
        <fullName evidence="7">Bifunctional glutamine synthetase adenylyltransferase/adenylyl-removing enzyme</fullName>
    </recommendedName>
    <alternativeName>
        <fullName evidence="7">ATP:glutamine synthetase adenylyltransferase</fullName>
    </alternativeName>
    <alternativeName>
        <fullName evidence="7">ATase</fullName>
    </alternativeName>
    <domain>
        <recommendedName>
            <fullName evidence="7">Glutamine synthetase adenylyl-L-tyrosine phosphorylase</fullName>
            <ecNumber evidence="7">2.7.7.89</ecNumber>
        </recommendedName>
        <alternativeName>
            <fullName evidence="7">Adenylyl removase</fullName>
            <shortName evidence="7">AR</shortName>
            <shortName evidence="7">AT-N</shortName>
        </alternativeName>
    </domain>
    <domain>
        <recommendedName>
            <fullName evidence="7">Glutamine synthetase adenylyl transferase</fullName>
            <ecNumber evidence="7">2.7.7.42</ecNumber>
        </recommendedName>
        <alternativeName>
            <fullName evidence="7">Adenylyl transferase</fullName>
            <shortName evidence="7">AT</shortName>
            <shortName evidence="7">AT-C</shortName>
        </alternativeName>
    </domain>
</protein>
<evidence type="ECO:0000256" key="3">
    <source>
        <dbReference type="ARBA" id="ARBA00022741"/>
    </source>
</evidence>
<dbReference type="GO" id="GO:0008882">
    <property type="term" value="F:[glutamate-ammonia-ligase] adenylyltransferase activity"/>
    <property type="evidence" value="ECO:0007669"/>
    <property type="project" value="UniProtKB-UniRule"/>
</dbReference>
<gene>
    <name evidence="7" type="primary">glnE</name>
    <name evidence="10" type="ORF">sS8_4956</name>
</gene>
<dbReference type="Gene3D" id="3.30.460.10">
    <property type="entry name" value="Beta Polymerase, domain 2"/>
    <property type="match status" value="2"/>
</dbReference>
<dbReference type="HAMAP" id="MF_00802">
    <property type="entry name" value="GlnE"/>
    <property type="match status" value="1"/>
</dbReference>
<dbReference type="InterPro" id="IPR043519">
    <property type="entry name" value="NT_sf"/>
</dbReference>
<dbReference type="GO" id="GO:0016874">
    <property type="term" value="F:ligase activity"/>
    <property type="evidence" value="ECO:0007669"/>
    <property type="project" value="UniProtKB-KW"/>
</dbReference>
<dbReference type="GO" id="GO:0047388">
    <property type="term" value="F:[glutamine synthetase]-adenylyl-L-tyrosine phosphorylase activity"/>
    <property type="evidence" value="ECO:0007669"/>
    <property type="project" value="UniProtKB-EC"/>
</dbReference>
<dbReference type="Pfam" id="PF03710">
    <property type="entry name" value="GlnE"/>
    <property type="match status" value="2"/>
</dbReference>
<reference evidence="10 11" key="1">
    <citation type="submission" date="2016-12" db="EMBL/GenBank/DDBJ databases">
        <title>Genome sequencing of Methylocaldum marinum.</title>
        <authorList>
            <person name="Takeuchi M."/>
            <person name="Kamagata Y."/>
            <person name="Hiraoka S."/>
            <person name="Oshima K."/>
            <person name="Hattori M."/>
            <person name="Iwasaki W."/>
        </authorList>
    </citation>
    <scope>NUCLEOTIDE SEQUENCE [LARGE SCALE GENOMIC DNA]</scope>
    <source>
        <strain evidence="10 11">S8</strain>
    </source>
</reference>
<dbReference type="Gene3D" id="1.20.120.1510">
    <property type="match status" value="1"/>
</dbReference>
<proteinExistence type="inferred from homology"/>
<evidence type="ECO:0000256" key="2">
    <source>
        <dbReference type="ARBA" id="ARBA00022695"/>
    </source>
</evidence>
<feature type="domain" description="Glutamate-ammonia ligase adenylyltransferase repeated" evidence="8">
    <location>
        <begin position="47"/>
        <end position="292"/>
    </location>
</feature>
<accession>A0A250L2S6</accession>
<keyword evidence="5 7" id="KW-0460">Magnesium</keyword>
<dbReference type="PANTHER" id="PTHR30621">
    <property type="entry name" value="GLUTAMINE SYNTHETASE ADENYLYLTRANSFERASE"/>
    <property type="match status" value="1"/>
</dbReference>
<dbReference type="Gene3D" id="1.20.120.330">
    <property type="entry name" value="Nucleotidyltransferases domain 2"/>
    <property type="match status" value="2"/>
</dbReference>
<dbReference type="EC" id="2.7.7.89" evidence="7"/>
<keyword evidence="10" id="KW-0436">Ligase</keyword>
<feature type="domain" description="Glutamate-ammonia ligase adenylyltransferase repeated" evidence="8">
    <location>
        <begin position="560"/>
        <end position="810"/>
    </location>
</feature>
<dbReference type="InterPro" id="IPR013546">
    <property type="entry name" value="PII_UdlTrfase/GS_AdlTrfase"/>
</dbReference>
<comment type="catalytic activity">
    <reaction evidence="7">
        <text>[glutamine synthetase]-O(4)-(5'-adenylyl)-L-tyrosine + phosphate = [glutamine synthetase]-L-tyrosine + ADP</text>
        <dbReference type="Rhea" id="RHEA:43716"/>
        <dbReference type="Rhea" id="RHEA-COMP:10660"/>
        <dbReference type="Rhea" id="RHEA-COMP:10661"/>
        <dbReference type="ChEBI" id="CHEBI:43474"/>
        <dbReference type="ChEBI" id="CHEBI:46858"/>
        <dbReference type="ChEBI" id="CHEBI:83624"/>
        <dbReference type="ChEBI" id="CHEBI:456216"/>
        <dbReference type="EC" id="2.7.7.89"/>
    </reaction>
</comment>
<keyword evidence="4 7" id="KW-0067">ATP-binding</keyword>
<dbReference type="EC" id="2.7.7.42" evidence="7"/>
<dbReference type="SUPFAM" id="SSF81301">
    <property type="entry name" value="Nucleotidyltransferase"/>
    <property type="match status" value="2"/>
</dbReference>
<dbReference type="AlphaFoldDB" id="A0A250L2S6"/>
<feature type="domain" description="PII-uridylyltransferase/Glutamine-synthetase adenylyltransferase" evidence="9">
    <location>
        <begin position="833"/>
        <end position="920"/>
    </location>
</feature>
<dbReference type="Pfam" id="PF08335">
    <property type="entry name" value="GlnD_UR_UTase"/>
    <property type="match status" value="2"/>
</dbReference>
<keyword evidence="3 7" id="KW-0547">Nucleotide-binding</keyword>
<evidence type="ECO:0000259" key="8">
    <source>
        <dbReference type="Pfam" id="PF03710"/>
    </source>
</evidence>
<dbReference type="PANTHER" id="PTHR30621:SF0">
    <property type="entry name" value="BIFUNCTIONAL GLUTAMINE SYNTHETASE ADENYLYLTRANSFERASE_ADENYLYL-REMOVING ENZYME"/>
    <property type="match status" value="1"/>
</dbReference>
<dbReference type="CDD" id="cd05401">
    <property type="entry name" value="NT_GlnE_GlnD_like"/>
    <property type="match status" value="2"/>
</dbReference>
<dbReference type="FunFam" id="1.20.120.330:FF:000005">
    <property type="entry name" value="Bifunctional glutamine synthetase adenylyltransferase/adenylyl-removing enzyme"/>
    <property type="match status" value="1"/>
</dbReference>
<dbReference type="Proteomes" id="UP000266313">
    <property type="component" value="Chromosome"/>
</dbReference>
<keyword evidence="11" id="KW-1185">Reference proteome</keyword>
<evidence type="ECO:0000313" key="11">
    <source>
        <dbReference type="Proteomes" id="UP000266313"/>
    </source>
</evidence>
<dbReference type="GO" id="GO:0000287">
    <property type="term" value="F:magnesium ion binding"/>
    <property type="evidence" value="ECO:0007669"/>
    <property type="project" value="UniProtKB-UniRule"/>
</dbReference>
<dbReference type="InterPro" id="IPR023057">
    <property type="entry name" value="GlnE"/>
</dbReference>
<organism evidence="10 11">
    <name type="scientific">Methylocaldum marinum</name>
    <dbReference type="NCBI Taxonomy" id="1432792"/>
    <lineage>
        <taxon>Bacteria</taxon>
        <taxon>Pseudomonadati</taxon>
        <taxon>Pseudomonadota</taxon>
        <taxon>Gammaproteobacteria</taxon>
        <taxon>Methylococcales</taxon>
        <taxon>Methylococcaceae</taxon>
        <taxon>Methylocaldum</taxon>
    </lineage>
</organism>
<evidence type="ECO:0000313" key="10">
    <source>
        <dbReference type="EMBL" id="BBA36879.1"/>
    </source>
</evidence>
<comment type="function">
    <text evidence="7">Involved in the regulation of glutamine synthetase GlnA, a key enzyme in the process to assimilate ammonia. When cellular nitrogen levels are high, the C-terminal adenylyl transferase (AT) inactivates GlnA by covalent transfer of an adenylyl group from ATP to specific tyrosine residue of GlnA, thus reducing its activity. Conversely, when nitrogen levels are low, the N-terminal adenylyl removase (AR) activates GlnA by removing the adenylyl group by phosphorolysis, increasing its activity. The regulatory region of GlnE binds the signal transduction protein PII (GlnB) which indicates the nitrogen status of the cell.</text>
</comment>
<dbReference type="OrthoDB" id="9759366at2"/>
<dbReference type="FunFam" id="3.30.460.10:FF:000009">
    <property type="entry name" value="Bifunctional glutamine synthetase adenylyltransferase/adenylyl-removing enzyme"/>
    <property type="match status" value="2"/>
</dbReference>
<keyword evidence="1 7" id="KW-0808">Transferase</keyword>
<dbReference type="GO" id="GO:0005524">
    <property type="term" value="F:ATP binding"/>
    <property type="evidence" value="ECO:0007669"/>
    <property type="project" value="UniProtKB-UniRule"/>
</dbReference>
<dbReference type="GO" id="GO:0000820">
    <property type="term" value="P:regulation of glutamine family amino acid metabolic process"/>
    <property type="evidence" value="ECO:0007669"/>
    <property type="project" value="UniProtKB-UniRule"/>
</dbReference>
<evidence type="ECO:0000259" key="9">
    <source>
        <dbReference type="Pfam" id="PF08335"/>
    </source>
</evidence>
<dbReference type="GO" id="GO:0005829">
    <property type="term" value="C:cytosol"/>
    <property type="evidence" value="ECO:0007669"/>
    <property type="project" value="TreeGrafter"/>
</dbReference>
<feature type="domain" description="PII-uridylyltransferase/Glutamine-synthetase adenylyltransferase" evidence="9">
    <location>
        <begin position="313"/>
        <end position="451"/>
    </location>
</feature>